<dbReference type="Proteomes" id="UP000727907">
    <property type="component" value="Unassembled WGS sequence"/>
</dbReference>
<dbReference type="Pfam" id="PF02585">
    <property type="entry name" value="PIG-L"/>
    <property type="match status" value="1"/>
</dbReference>
<evidence type="ECO:0000313" key="1">
    <source>
        <dbReference type="EMBL" id="MBU8875473.1"/>
    </source>
</evidence>
<name>A0ABS6IMD6_9HYPH</name>
<reference evidence="1 2" key="1">
    <citation type="submission" date="2021-06" db="EMBL/GenBank/DDBJ databases">
        <authorList>
            <person name="Lee D.H."/>
        </authorList>
    </citation>
    <scope>NUCLEOTIDE SEQUENCE [LARGE SCALE GENOMIC DNA]</scope>
    <source>
        <strain evidence="1 2">MMS21-HV4-11</strain>
    </source>
</reference>
<protein>
    <submittedName>
        <fullName evidence="1">PIG-L family deacetylase</fullName>
    </submittedName>
</protein>
<accession>A0ABS6IMD6</accession>
<dbReference type="InterPro" id="IPR003737">
    <property type="entry name" value="GlcNAc_PI_deacetylase-related"/>
</dbReference>
<dbReference type="EMBL" id="JAHOPB010000001">
    <property type="protein sequence ID" value="MBU8875473.1"/>
    <property type="molecule type" value="Genomic_DNA"/>
</dbReference>
<keyword evidence="2" id="KW-1185">Reference proteome</keyword>
<sequence>MSTRRVLVIAAHADDEALGCGGTLALHASRGDEVRALFMTDGVGSRGAGEDAAARQRREAANAALACVGVRDATFLALPDNQMDGLPLLEIVRQVEPVISAYRPDIVYTHHFADLNVDHRLVHQATMTALRPQPGALAPTILCFEVPSSTEWQTPSAQTAFIPNWFQDISGTFERKIAALEFYAEEMRAWPHSRSIEAVTHLARWRGASIGVEAAEAFMLARHIAR</sequence>
<dbReference type="PANTHER" id="PTHR12993:SF11">
    <property type="entry name" value="N-ACETYLGLUCOSAMINYL-PHOSPHATIDYLINOSITOL DE-N-ACETYLASE"/>
    <property type="match status" value="1"/>
</dbReference>
<gene>
    <name evidence="1" type="ORF">KQ910_16985</name>
</gene>
<organism evidence="1 2">
    <name type="scientific">Reyranella humidisoli</name>
    <dbReference type="NCBI Taxonomy" id="2849149"/>
    <lineage>
        <taxon>Bacteria</taxon>
        <taxon>Pseudomonadati</taxon>
        <taxon>Pseudomonadota</taxon>
        <taxon>Alphaproteobacteria</taxon>
        <taxon>Hyphomicrobiales</taxon>
        <taxon>Reyranellaceae</taxon>
        <taxon>Reyranella</taxon>
    </lineage>
</organism>
<dbReference type="PANTHER" id="PTHR12993">
    <property type="entry name" value="N-ACETYLGLUCOSAMINYL-PHOSPHATIDYLINOSITOL DE-N-ACETYLASE-RELATED"/>
    <property type="match status" value="1"/>
</dbReference>
<dbReference type="RefSeq" id="WP_216962761.1">
    <property type="nucleotide sequence ID" value="NZ_JAHOPB010000001.1"/>
</dbReference>
<evidence type="ECO:0000313" key="2">
    <source>
        <dbReference type="Proteomes" id="UP000727907"/>
    </source>
</evidence>
<proteinExistence type="predicted"/>
<comment type="caution">
    <text evidence="1">The sequence shown here is derived from an EMBL/GenBank/DDBJ whole genome shotgun (WGS) entry which is preliminary data.</text>
</comment>